<proteinExistence type="predicted"/>
<dbReference type="EMBL" id="CP099432">
    <property type="protein sequence ID" value="USW59729.1"/>
    <property type="molecule type" value="Genomic_DNA"/>
</dbReference>
<evidence type="ECO:0000313" key="1">
    <source>
        <dbReference type="EMBL" id="USW59729.1"/>
    </source>
</evidence>
<accession>A0A9Q9ERB6</accession>
<dbReference type="Proteomes" id="UP001056384">
    <property type="component" value="Chromosome 15"/>
</dbReference>
<sequence length="159" mass="17065">MDFDASAIGKKLAFHTSQTNTTLSHIDFDLASLASRAGNHAVQTQQTLIRTDSDIFFIGKRLDSYTFHANPKLGCSGADVTSLGKIFTTRAAHLAALAKTHTISAAHQHVYSATEPQDQQAGFDVRRPGPGIDAAMQWAEGGRYARLQFARAGCAACVD</sequence>
<name>A0A9Q9ERB6_9PEZI</name>
<dbReference type="AlphaFoldDB" id="A0A9Q9ERB6"/>
<reference evidence="1" key="1">
    <citation type="submission" date="2022-06" db="EMBL/GenBank/DDBJ databases">
        <title>Complete genome sequences of two strains of the flax pathogen Septoria linicola.</title>
        <authorList>
            <person name="Lapalu N."/>
            <person name="Simon A."/>
            <person name="Demenou B."/>
            <person name="Paumier D."/>
            <person name="Guillot M.-P."/>
            <person name="Gout L."/>
            <person name="Valade R."/>
        </authorList>
    </citation>
    <scope>NUCLEOTIDE SEQUENCE</scope>
    <source>
        <strain evidence="1">SE15195</strain>
    </source>
</reference>
<gene>
    <name evidence="1" type="ORF">Slin15195_G130480</name>
</gene>
<organism evidence="1 2">
    <name type="scientific">Septoria linicola</name>
    <dbReference type="NCBI Taxonomy" id="215465"/>
    <lineage>
        <taxon>Eukaryota</taxon>
        <taxon>Fungi</taxon>
        <taxon>Dikarya</taxon>
        <taxon>Ascomycota</taxon>
        <taxon>Pezizomycotina</taxon>
        <taxon>Dothideomycetes</taxon>
        <taxon>Dothideomycetidae</taxon>
        <taxon>Mycosphaerellales</taxon>
        <taxon>Mycosphaerellaceae</taxon>
        <taxon>Septoria</taxon>
    </lineage>
</organism>
<protein>
    <submittedName>
        <fullName evidence="1">Uncharacterized protein</fullName>
    </submittedName>
</protein>
<evidence type="ECO:0000313" key="2">
    <source>
        <dbReference type="Proteomes" id="UP001056384"/>
    </source>
</evidence>
<keyword evidence="2" id="KW-1185">Reference proteome</keyword>